<keyword evidence="3" id="KW-1133">Transmembrane helix</keyword>
<protein>
    <submittedName>
        <fullName evidence="6">RND family efflux transporter MFP subunit</fullName>
    </submittedName>
</protein>
<organism evidence="6 7">
    <name type="scientific">Cellulophaga geojensis KL-A</name>
    <dbReference type="NCBI Taxonomy" id="1328323"/>
    <lineage>
        <taxon>Bacteria</taxon>
        <taxon>Pseudomonadati</taxon>
        <taxon>Bacteroidota</taxon>
        <taxon>Flavobacteriia</taxon>
        <taxon>Flavobacteriales</taxon>
        <taxon>Flavobacteriaceae</taxon>
        <taxon>Cellulophaga</taxon>
    </lineage>
</organism>
<dbReference type="Gene3D" id="6.20.50.140">
    <property type="match status" value="1"/>
</dbReference>
<evidence type="ECO:0000256" key="1">
    <source>
        <dbReference type="ARBA" id="ARBA00009477"/>
    </source>
</evidence>
<name>A0ABN0RTJ0_9FLAO</name>
<feature type="domain" description="Multidrug resistance protein MdtA-like barrel-sandwich hybrid" evidence="5">
    <location>
        <begin position="60"/>
        <end position="200"/>
    </location>
</feature>
<feature type="transmembrane region" description="Helical" evidence="3">
    <location>
        <begin position="7"/>
        <end position="25"/>
    </location>
</feature>
<sequence>MNKVLKYTLIVVAVLAVLWAAAFFIKTNSKSSISYETKKPFISSIEKKSVATGKLVPEEEVEIKPQISGIIEKIYLEEGVEVKSGDLIAVIKVVPNEQSLNQASGRVKTAQLALNNVKLEFERNNLLFEKDVISKQEFDNIKLRYDQAQQDVSNAQADYQIIRKGSAGGSSSANTNIRATVSGTILEIPVEEGDQVIESNNFNDGTTIASIADLKKMIFEGKVDEGEVGKLKVGMPLKVSLGAVDDKEFDAKLRFIAPKGVEETGAVQFKIEGDVVVDEGVMIRAGYSANASFILEKKNDVMVLPEALLQFDKNTDKPYVEVAKGDQQFERKDIEIGISDGVNVEILSGLTENDAVKIWNKTEPIKKGDDEEKTTDEE</sequence>
<accession>A0ABN0RTJ0</accession>
<dbReference type="EMBL" id="ARZX01000001">
    <property type="protein sequence ID" value="EWH15239.1"/>
    <property type="molecule type" value="Genomic_DNA"/>
</dbReference>
<dbReference type="PANTHER" id="PTHR30469:SF33">
    <property type="entry name" value="SLR1207 PROTEIN"/>
    <property type="match status" value="1"/>
</dbReference>
<dbReference type="Gene3D" id="2.40.50.100">
    <property type="match status" value="1"/>
</dbReference>
<evidence type="ECO:0000259" key="5">
    <source>
        <dbReference type="Pfam" id="PF25917"/>
    </source>
</evidence>
<evidence type="ECO:0000259" key="4">
    <source>
        <dbReference type="Pfam" id="PF25876"/>
    </source>
</evidence>
<dbReference type="Gene3D" id="2.40.30.170">
    <property type="match status" value="1"/>
</dbReference>
<reference evidence="6 7" key="1">
    <citation type="journal article" date="2014" name="Genome Announc.">
        <title>Draft Genome Sequence of the Carrageenan-Degrading Bacterium Cellulophaga sp. Strain KL-A, Isolated from Decaying Marine Algae.</title>
        <authorList>
            <person name="Shan D."/>
            <person name="Ying J."/>
            <person name="Li X."/>
            <person name="Gao Z."/>
            <person name="Wei G."/>
            <person name="Shao Z."/>
        </authorList>
    </citation>
    <scope>NUCLEOTIDE SEQUENCE [LARGE SCALE GENOMIC DNA]</scope>
    <source>
        <strain evidence="6 7">KL-A</strain>
    </source>
</reference>
<comment type="caution">
    <text evidence="6">The sequence shown here is derived from an EMBL/GenBank/DDBJ whole genome shotgun (WGS) entry which is preliminary data.</text>
</comment>
<keyword evidence="3" id="KW-0812">Transmembrane</keyword>
<dbReference type="RefSeq" id="WP_034643157.1">
    <property type="nucleotide sequence ID" value="NZ_ARZX01000001.1"/>
</dbReference>
<dbReference type="Pfam" id="PF25917">
    <property type="entry name" value="BSH_RND"/>
    <property type="match status" value="1"/>
</dbReference>
<evidence type="ECO:0000256" key="2">
    <source>
        <dbReference type="SAM" id="Coils"/>
    </source>
</evidence>
<keyword evidence="7" id="KW-1185">Reference proteome</keyword>
<comment type="similarity">
    <text evidence="1">Belongs to the membrane fusion protein (MFP) (TC 8.A.1) family.</text>
</comment>
<proteinExistence type="inferred from homology"/>
<feature type="domain" description="Multidrug resistance protein MdtA-like alpha-helical hairpin" evidence="4">
    <location>
        <begin position="100"/>
        <end position="157"/>
    </location>
</feature>
<dbReference type="InterPro" id="IPR006143">
    <property type="entry name" value="RND_pump_MFP"/>
</dbReference>
<gene>
    <name evidence="6" type="ORF">KLA_01730</name>
</gene>
<dbReference type="NCBIfam" id="TIGR01730">
    <property type="entry name" value="RND_mfp"/>
    <property type="match status" value="1"/>
</dbReference>
<dbReference type="Proteomes" id="UP000019275">
    <property type="component" value="Unassembled WGS sequence"/>
</dbReference>
<dbReference type="PANTHER" id="PTHR30469">
    <property type="entry name" value="MULTIDRUG RESISTANCE PROTEIN MDTA"/>
    <property type="match status" value="1"/>
</dbReference>
<dbReference type="InterPro" id="IPR058625">
    <property type="entry name" value="MdtA-like_BSH"/>
</dbReference>
<dbReference type="Gene3D" id="1.10.287.470">
    <property type="entry name" value="Helix hairpin bin"/>
    <property type="match status" value="1"/>
</dbReference>
<dbReference type="Pfam" id="PF25876">
    <property type="entry name" value="HH_MFP_RND"/>
    <property type="match status" value="1"/>
</dbReference>
<dbReference type="InterPro" id="IPR058624">
    <property type="entry name" value="MdtA-like_HH"/>
</dbReference>
<dbReference type="SUPFAM" id="SSF111369">
    <property type="entry name" value="HlyD-like secretion proteins"/>
    <property type="match status" value="1"/>
</dbReference>
<evidence type="ECO:0000256" key="3">
    <source>
        <dbReference type="SAM" id="Phobius"/>
    </source>
</evidence>
<feature type="coiled-coil region" evidence="2">
    <location>
        <begin position="100"/>
        <end position="158"/>
    </location>
</feature>
<keyword evidence="3" id="KW-0472">Membrane</keyword>
<evidence type="ECO:0000313" key="6">
    <source>
        <dbReference type="EMBL" id="EWH15239.1"/>
    </source>
</evidence>
<evidence type="ECO:0000313" key="7">
    <source>
        <dbReference type="Proteomes" id="UP000019275"/>
    </source>
</evidence>
<keyword evidence="2" id="KW-0175">Coiled coil</keyword>